<dbReference type="Pfam" id="PF01593">
    <property type="entry name" value="Amino_oxidase"/>
    <property type="match status" value="1"/>
</dbReference>
<dbReference type="InterPro" id="IPR050703">
    <property type="entry name" value="Flavin_MAO"/>
</dbReference>
<evidence type="ECO:0000259" key="10">
    <source>
        <dbReference type="Pfam" id="PF01593"/>
    </source>
</evidence>
<gene>
    <name evidence="12" type="primary">LOC106461291</name>
</gene>
<evidence type="ECO:0000256" key="1">
    <source>
        <dbReference type="ARBA" id="ARBA00001974"/>
    </source>
</evidence>
<dbReference type="Gene3D" id="6.10.250.130">
    <property type="match status" value="1"/>
</dbReference>
<dbReference type="Gene3D" id="3.50.50.60">
    <property type="entry name" value="FAD/NAD(P)-binding domain"/>
    <property type="match status" value="1"/>
</dbReference>
<keyword evidence="9" id="KW-0472">Membrane</keyword>
<name>A0ABM1B7T9_LIMPO</name>
<keyword evidence="9" id="KW-1133">Transmembrane helix</keyword>
<dbReference type="GeneID" id="106461291"/>
<keyword evidence="4 9" id="KW-0560">Oxidoreductase</keyword>
<dbReference type="SUPFAM" id="SSF54373">
    <property type="entry name" value="FAD-linked reductases, C-terminal domain"/>
    <property type="match status" value="1"/>
</dbReference>
<evidence type="ECO:0000256" key="6">
    <source>
        <dbReference type="ARBA" id="ARBA00048448"/>
    </source>
</evidence>
<organism evidence="11 12">
    <name type="scientific">Limulus polyphemus</name>
    <name type="common">Atlantic horseshoe crab</name>
    <dbReference type="NCBI Taxonomy" id="6850"/>
    <lineage>
        <taxon>Eukaryota</taxon>
        <taxon>Metazoa</taxon>
        <taxon>Ecdysozoa</taxon>
        <taxon>Arthropoda</taxon>
        <taxon>Chelicerata</taxon>
        <taxon>Merostomata</taxon>
        <taxon>Xiphosura</taxon>
        <taxon>Limulidae</taxon>
        <taxon>Limulus</taxon>
    </lineage>
</organism>
<dbReference type="InterPro" id="IPR001613">
    <property type="entry name" value="Flavin_amine_oxidase"/>
</dbReference>
<comment type="cofactor">
    <cofactor evidence="1 9">
        <name>FAD</name>
        <dbReference type="ChEBI" id="CHEBI:57692"/>
    </cofactor>
</comment>
<feature type="transmembrane region" description="Helical" evidence="9">
    <location>
        <begin position="496"/>
        <end position="517"/>
    </location>
</feature>
<keyword evidence="11" id="KW-1185">Reference proteome</keyword>
<dbReference type="SUPFAM" id="SSF51905">
    <property type="entry name" value="FAD/NAD(P)-binding domain"/>
    <property type="match status" value="1"/>
</dbReference>
<accession>A0ABM1B7T9</accession>
<evidence type="ECO:0000313" key="12">
    <source>
        <dbReference type="RefSeq" id="XP_013776561.1"/>
    </source>
</evidence>
<proteinExistence type="inferred from homology"/>
<dbReference type="EC" id="1.4.3.-" evidence="9"/>
<evidence type="ECO:0000313" key="11">
    <source>
        <dbReference type="Proteomes" id="UP000694941"/>
    </source>
</evidence>
<comment type="catalytic activity">
    <reaction evidence="6">
        <text>a secondary aliphatic amine + O2 + H2O = a primary amine + an aldehyde + H2O2</text>
        <dbReference type="Rhea" id="RHEA:26414"/>
        <dbReference type="ChEBI" id="CHEBI:15377"/>
        <dbReference type="ChEBI" id="CHEBI:15379"/>
        <dbReference type="ChEBI" id="CHEBI:16240"/>
        <dbReference type="ChEBI" id="CHEBI:17478"/>
        <dbReference type="ChEBI" id="CHEBI:58855"/>
        <dbReference type="ChEBI" id="CHEBI:65296"/>
        <dbReference type="EC" id="1.4.3.4"/>
    </reaction>
</comment>
<comment type="catalytic activity">
    <reaction evidence="8">
        <text>N-acetylputrescine + O2 + H2O = 4-acetamidobutanal + H2O2 + NH4(+)</text>
        <dbReference type="Rhea" id="RHEA:70283"/>
        <dbReference type="ChEBI" id="CHEBI:7386"/>
        <dbReference type="ChEBI" id="CHEBI:15377"/>
        <dbReference type="ChEBI" id="CHEBI:15379"/>
        <dbReference type="ChEBI" id="CHEBI:16240"/>
        <dbReference type="ChEBI" id="CHEBI:28938"/>
        <dbReference type="ChEBI" id="CHEBI:58263"/>
    </reaction>
    <physiologicalReaction direction="left-to-right" evidence="8">
        <dbReference type="Rhea" id="RHEA:70284"/>
    </physiologicalReaction>
</comment>
<feature type="domain" description="Amine oxidase" evidence="10">
    <location>
        <begin position="15"/>
        <end position="455"/>
    </location>
</feature>
<dbReference type="InterPro" id="IPR002937">
    <property type="entry name" value="Amino_oxidase"/>
</dbReference>
<dbReference type="Gene3D" id="1.10.405.10">
    <property type="entry name" value="Guanine Nucleotide Dissociation Inhibitor, domain 1"/>
    <property type="match status" value="1"/>
</dbReference>
<keyword evidence="9" id="KW-0812">Transmembrane</keyword>
<dbReference type="PANTHER" id="PTHR43563">
    <property type="entry name" value="AMINE OXIDASE"/>
    <property type="match status" value="1"/>
</dbReference>
<comment type="function">
    <text evidence="5">Catalyzes the oxidative deamination of primary and some secondary amines such as neurotransmitters, and exogenous amines including the tertiary amine, neurotoxin 1-methyl-4-phenyl-1,2,3,6-tetrahydropyridine (MPTP), with concomitant reduction of oxygen to hydrogen peroxide and participates in the metabolism of neuroactive and vasoactive amines in the central nervous system and peripheral tissues. Preferentially degrades benzylamine and phenylethylamine.</text>
</comment>
<dbReference type="PRINTS" id="PR00757">
    <property type="entry name" value="AMINEOXDASEF"/>
</dbReference>
<dbReference type="InterPro" id="IPR036188">
    <property type="entry name" value="FAD/NAD-bd_sf"/>
</dbReference>
<evidence type="ECO:0000256" key="8">
    <source>
        <dbReference type="ARBA" id="ARBA00049430"/>
    </source>
</evidence>
<comment type="catalytic activity">
    <reaction evidence="7">
        <text>benzylamine + O2 + H2O = benzaldehyde + H2O2 + NH4(+)</text>
        <dbReference type="Rhea" id="RHEA:59424"/>
        <dbReference type="ChEBI" id="CHEBI:15377"/>
        <dbReference type="ChEBI" id="CHEBI:15379"/>
        <dbReference type="ChEBI" id="CHEBI:16240"/>
        <dbReference type="ChEBI" id="CHEBI:17169"/>
        <dbReference type="ChEBI" id="CHEBI:28938"/>
        <dbReference type="ChEBI" id="CHEBI:225238"/>
    </reaction>
    <physiologicalReaction direction="left-to-right" evidence="7">
        <dbReference type="Rhea" id="RHEA:59425"/>
    </physiologicalReaction>
</comment>
<protein>
    <recommendedName>
        <fullName evidence="9">Amine oxidase</fullName>
        <ecNumber evidence="9">1.4.3.-</ecNumber>
    </recommendedName>
</protein>
<dbReference type="Proteomes" id="UP000694941">
    <property type="component" value="Unplaced"/>
</dbReference>
<comment type="subcellular location">
    <subcellularLocation>
        <location evidence="2">Mitochondrion outer membrane</location>
        <topology evidence="2">Single-pass type IV membrane protein</topology>
        <orientation evidence="2">Cytoplasmic side</orientation>
    </subcellularLocation>
</comment>
<reference evidence="12" key="1">
    <citation type="submission" date="2025-08" db="UniProtKB">
        <authorList>
            <consortium name="RefSeq"/>
        </authorList>
    </citation>
    <scope>IDENTIFICATION</scope>
    <source>
        <tissue evidence="12">Muscle</tissue>
    </source>
</reference>
<dbReference type="Gene3D" id="3.90.660.10">
    <property type="match status" value="1"/>
</dbReference>
<evidence type="ECO:0000256" key="5">
    <source>
        <dbReference type="ARBA" id="ARBA00045409"/>
    </source>
</evidence>
<dbReference type="PANTHER" id="PTHR43563:SF1">
    <property type="entry name" value="AMINE OXIDASE [FLAVIN-CONTAINING] B"/>
    <property type="match status" value="1"/>
</dbReference>
<evidence type="ECO:0000256" key="2">
    <source>
        <dbReference type="ARBA" id="ARBA00004362"/>
    </source>
</evidence>
<comment type="similarity">
    <text evidence="3 9">Belongs to the flavin monoamine oxidase family.</text>
</comment>
<evidence type="ECO:0000256" key="3">
    <source>
        <dbReference type="ARBA" id="ARBA00005995"/>
    </source>
</evidence>
<sequence length="522" mass="58785">MSTKQHQVIVIGAGLSGLCAAKLLDKWDIDVIVLEARERVGGRTLTKRDPSVKYVDLGGSYVGPTQNRLLRLAKEFGVETYKVNEEEDLVFYEKGSQKRFNSVDALPRFWNPLVNLDLNHVWRTIDKMGEEIPAVAPWKAPNAEKWDRMTVRQFMEETCFTKAAQSLPSVLSGIIVATEPYESSLLWFLWYVKQCGGINRIASTTNGGQERKFVGGTQQISENIAKRLGDRVLLNKPTVSISQQEDVVIVRTLDGDEYQGKYVILAMSPILQMKIHFNPPLPILRNQLIQRTPMGSVMKCILYYKTPFWREKGYCGSMIINDTDEHPVCFSLDDTKPDGTVPAIVGFVSGDKVRRLASLSPEERKQLIARSYSKVLKSPEALQPIHYEEFNWMGEQYSGGCYTGTCPPGFLTCYGRVLREPIGRMHFAGTETATYWSGYMEGAIEAGERSAREVLNTMGLLSSHLIWQEEPPSDIIPIKPFKASFLERNLPSVQGLLKLIAVSTILEMAAVGAFYYLRFVKK</sequence>
<evidence type="ECO:0000256" key="9">
    <source>
        <dbReference type="RuleBase" id="RU362067"/>
    </source>
</evidence>
<keyword evidence="9" id="KW-0274">FAD</keyword>
<evidence type="ECO:0000256" key="4">
    <source>
        <dbReference type="ARBA" id="ARBA00023002"/>
    </source>
</evidence>
<evidence type="ECO:0000256" key="7">
    <source>
        <dbReference type="ARBA" id="ARBA00049354"/>
    </source>
</evidence>
<keyword evidence="9" id="KW-0285">Flavoprotein</keyword>
<dbReference type="RefSeq" id="XP_013776561.1">
    <property type="nucleotide sequence ID" value="XM_013921107.2"/>
</dbReference>